<protein>
    <submittedName>
        <fullName evidence="13">Heme lyase CcmF/NrfE family subunit</fullName>
    </submittedName>
</protein>
<dbReference type="AlphaFoldDB" id="A0A5J6WVR1"/>
<dbReference type="PRINTS" id="PR01411">
    <property type="entry name" value="CCMFBIOGNSIS"/>
</dbReference>
<feature type="transmembrane region" description="Helical" evidence="10">
    <location>
        <begin position="210"/>
        <end position="230"/>
    </location>
</feature>
<feature type="transmembrane region" description="Helical" evidence="10">
    <location>
        <begin position="6"/>
        <end position="30"/>
    </location>
</feature>
<evidence type="ECO:0000256" key="4">
    <source>
        <dbReference type="ARBA" id="ARBA00022519"/>
    </source>
</evidence>
<feature type="transmembrane region" description="Helical" evidence="10">
    <location>
        <begin position="121"/>
        <end position="142"/>
    </location>
</feature>
<gene>
    <name evidence="13" type="ORF">FE240_06060</name>
</gene>
<feature type="domain" description="Cytochrome c assembly protein" evidence="11">
    <location>
        <begin position="89"/>
        <end position="296"/>
    </location>
</feature>
<dbReference type="PANTHER" id="PTHR43653:SF1">
    <property type="entry name" value="CYTOCHROME C-TYPE BIOGENESIS PROTEIN CCMF"/>
    <property type="match status" value="1"/>
</dbReference>
<dbReference type="GO" id="GO:0020037">
    <property type="term" value="F:heme binding"/>
    <property type="evidence" value="ECO:0007669"/>
    <property type="project" value="InterPro"/>
</dbReference>
<keyword evidence="5 10" id="KW-0812">Transmembrane</keyword>
<dbReference type="PRINTS" id="PR01410">
    <property type="entry name" value="CCBIOGENESIS"/>
</dbReference>
<dbReference type="InterPro" id="IPR002541">
    <property type="entry name" value="Cyt_c_assembly"/>
</dbReference>
<comment type="similarity">
    <text evidence="2">Belongs to the CcmF/CycK/Ccl1/NrfE/CcsA family.</text>
</comment>
<feature type="transmembrane region" description="Helical" evidence="10">
    <location>
        <begin position="178"/>
        <end position="198"/>
    </location>
</feature>
<dbReference type="GO" id="GO:0005886">
    <property type="term" value="C:plasma membrane"/>
    <property type="evidence" value="ECO:0007669"/>
    <property type="project" value="UniProtKB-SubCell"/>
</dbReference>
<feature type="transmembrane region" description="Helical" evidence="10">
    <location>
        <begin position="616"/>
        <end position="636"/>
    </location>
</feature>
<proteinExistence type="inferred from homology"/>
<evidence type="ECO:0000256" key="6">
    <source>
        <dbReference type="ARBA" id="ARBA00022748"/>
    </source>
</evidence>
<evidence type="ECO:0000256" key="2">
    <source>
        <dbReference type="ARBA" id="ARBA00009186"/>
    </source>
</evidence>
<reference evidence="13 14" key="1">
    <citation type="submission" date="2019-05" db="EMBL/GenBank/DDBJ databases">
        <title>OXA-830, a novel chromosomally encoded expanded-spectrum class D beta-lactamase in Aeromonas simiae.</title>
        <authorList>
            <person name="Zhou W."/>
            <person name="Chen Q."/>
        </authorList>
    </citation>
    <scope>NUCLEOTIDE SEQUENCE [LARGE SCALE GENOMIC DNA]</scope>
    <source>
        <strain evidence="13 14">A6</strain>
    </source>
</reference>
<evidence type="ECO:0000256" key="1">
    <source>
        <dbReference type="ARBA" id="ARBA00004429"/>
    </source>
</evidence>
<evidence type="ECO:0000259" key="12">
    <source>
        <dbReference type="Pfam" id="PF16327"/>
    </source>
</evidence>
<organism evidence="13 14">
    <name type="scientific">Aeromonas simiae</name>
    <dbReference type="NCBI Taxonomy" id="218936"/>
    <lineage>
        <taxon>Bacteria</taxon>
        <taxon>Pseudomonadati</taxon>
        <taxon>Pseudomonadota</taxon>
        <taxon>Gammaproteobacteria</taxon>
        <taxon>Aeromonadales</taxon>
        <taxon>Aeromonadaceae</taxon>
        <taxon>Aeromonas</taxon>
    </lineage>
</organism>
<dbReference type="NCBIfam" id="TIGR00353">
    <property type="entry name" value="nrfE"/>
    <property type="match status" value="1"/>
</dbReference>
<dbReference type="Proteomes" id="UP000594034">
    <property type="component" value="Chromosome"/>
</dbReference>
<feature type="transmembrane region" description="Helical" evidence="10">
    <location>
        <begin position="353"/>
        <end position="374"/>
    </location>
</feature>
<feature type="transmembrane region" description="Helical" evidence="10">
    <location>
        <begin position="42"/>
        <end position="62"/>
    </location>
</feature>
<keyword evidence="3" id="KW-1003">Cell membrane</keyword>
<dbReference type="InterPro" id="IPR032523">
    <property type="entry name" value="CcmF_C"/>
</dbReference>
<feature type="transmembrane region" description="Helical" evidence="10">
    <location>
        <begin position="492"/>
        <end position="514"/>
    </location>
</feature>
<keyword evidence="7 10" id="KW-1133">Transmembrane helix</keyword>
<feature type="transmembrane region" description="Helical" evidence="10">
    <location>
        <begin position="250"/>
        <end position="266"/>
    </location>
</feature>
<feature type="transmembrane region" description="Helical" evidence="10">
    <location>
        <begin position="394"/>
        <end position="414"/>
    </location>
</feature>
<dbReference type="RefSeq" id="WP_193003783.1">
    <property type="nucleotide sequence ID" value="NZ_CP040449.1"/>
</dbReference>
<dbReference type="Pfam" id="PF01578">
    <property type="entry name" value="Cytochrom_C_asm"/>
    <property type="match status" value="1"/>
</dbReference>
<feature type="transmembrane region" description="Helical" evidence="10">
    <location>
        <begin position="426"/>
        <end position="445"/>
    </location>
</feature>
<dbReference type="PANTHER" id="PTHR43653">
    <property type="entry name" value="CYTOCHROME C ASSEMBLY PROTEIN-RELATED"/>
    <property type="match status" value="1"/>
</dbReference>
<accession>A0A5J6WVR1</accession>
<keyword evidence="6" id="KW-0201">Cytochrome c-type biogenesis</keyword>
<evidence type="ECO:0000256" key="3">
    <source>
        <dbReference type="ARBA" id="ARBA00022475"/>
    </source>
</evidence>
<feature type="transmembrane region" description="Helical" evidence="10">
    <location>
        <begin position="96"/>
        <end position="114"/>
    </location>
</feature>
<keyword evidence="13" id="KW-0456">Lyase</keyword>
<dbReference type="GO" id="GO:0015232">
    <property type="term" value="F:heme transmembrane transporter activity"/>
    <property type="evidence" value="ECO:0007669"/>
    <property type="project" value="InterPro"/>
</dbReference>
<evidence type="ECO:0000259" key="11">
    <source>
        <dbReference type="Pfam" id="PF01578"/>
    </source>
</evidence>
<evidence type="ECO:0000256" key="8">
    <source>
        <dbReference type="ARBA" id="ARBA00023136"/>
    </source>
</evidence>
<evidence type="ECO:0000256" key="5">
    <source>
        <dbReference type="ARBA" id="ARBA00022692"/>
    </source>
</evidence>
<feature type="transmembrane region" description="Helical" evidence="10">
    <location>
        <begin position="312"/>
        <end position="332"/>
    </location>
</feature>
<dbReference type="EMBL" id="CP040449">
    <property type="protein sequence ID" value="QFI54297.1"/>
    <property type="molecule type" value="Genomic_DNA"/>
</dbReference>
<keyword evidence="4" id="KW-0997">Cell inner membrane</keyword>
<dbReference type="Pfam" id="PF16327">
    <property type="entry name" value="CcmF_C"/>
    <property type="match status" value="1"/>
</dbReference>
<dbReference type="NCBIfam" id="NF007691">
    <property type="entry name" value="PRK10369.1"/>
    <property type="match status" value="1"/>
</dbReference>
<dbReference type="KEGG" id="asim:FE240_06060"/>
<evidence type="ECO:0000256" key="10">
    <source>
        <dbReference type="SAM" id="Phobius"/>
    </source>
</evidence>
<dbReference type="InterPro" id="IPR003568">
    <property type="entry name" value="Cyt_c_biogenesis_CcmF"/>
</dbReference>
<dbReference type="GO" id="GO:0016829">
    <property type="term" value="F:lyase activity"/>
    <property type="evidence" value="ECO:0007669"/>
    <property type="project" value="UniProtKB-KW"/>
</dbReference>
<feature type="transmembrane region" description="Helical" evidence="10">
    <location>
        <begin position="278"/>
        <end position="306"/>
    </location>
</feature>
<sequence>MMPELGQFALILAFAVALLLGTYPLLGAHYGRLGMMNAARPLAYMQLLALLVSFACLTWAFIDNDFTVQYVATNSNSLLPLQYRISAVWGAHEGSLLLWVLILSGWTAAVARFSRGLPLDAVARVLGVLGLIAVGFTAFVLLTSNPFTRTLPFYPVDGRDLNPLLQDPGLIFHPPMLYMGYVGFAVAFAFAIAALLTGRLDATWARWSRPWTMAAWIFLTLGIALGSWWAYYELGWGGWWFWDPVENASFMPWLAGTALLHSLAVSEKRATFKAWTVLLALSAFSLSLLGTFLVRSGVLVSVHAFASDPTRGLFILGFLLAVIGSSLLLYAFKGGQVRSHGKFELWSRETLLLGNNILLMAGLLTVLVGTLLPLVHKELGLGSISIGTPFFNHIYSWLIIPFALLLGVGPLFRWRRQELADIRGKVVVALLVSLLAAIALPLLFADSVKPWASLGIGLGVWIMVTSVQETWARATHRHRFAEGIVKLGNSHWAMILGHVGLAVTIIGIACTQNYSIEKDLRMQPGDRATFADYEFVFAGIRQKDGPNYHGFKGVIEVHRDGRQVALLKPEKRNYIVTRMPMTEAAIDAGFTRDLYAALGEPLGGDAWAVRLYYKPFVRWIWVGGLIMALGGLLAMLDRRYRFNRREEEAKA</sequence>
<evidence type="ECO:0000256" key="7">
    <source>
        <dbReference type="ARBA" id="ARBA00022989"/>
    </source>
</evidence>
<comment type="function">
    <text evidence="9">Required for the biogenesis of c-type cytochromes. Possible subunit of a heme lyase.</text>
</comment>
<evidence type="ECO:0000256" key="9">
    <source>
        <dbReference type="ARBA" id="ARBA00037230"/>
    </source>
</evidence>
<feature type="domain" description="Cytochrome c-type biogenesis protein CcmF C-terminal" evidence="12">
    <location>
        <begin position="316"/>
        <end position="638"/>
    </location>
</feature>
<dbReference type="InterPro" id="IPR003567">
    <property type="entry name" value="Cyt_c_biogenesis"/>
</dbReference>
<dbReference type="GO" id="GO:0017004">
    <property type="term" value="P:cytochrome complex assembly"/>
    <property type="evidence" value="ECO:0007669"/>
    <property type="project" value="UniProtKB-KW"/>
</dbReference>
<comment type="subcellular location">
    <subcellularLocation>
        <location evidence="1">Cell inner membrane</location>
        <topology evidence="1">Multi-pass membrane protein</topology>
    </subcellularLocation>
</comment>
<name>A0A5J6WVR1_9GAMM</name>
<keyword evidence="8 10" id="KW-0472">Membrane</keyword>
<evidence type="ECO:0000313" key="13">
    <source>
        <dbReference type="EMBL" id="QFI54297.1"/>
    </source>
</evidence>
<feature type="transmembrane region" description="Helical" evidence="10">
    <location>
        <begin position="451"/>
        <end position="471"/>
    </location>
</feature>
<keyword evidence="14" id="KW-1185">Reference proteome</keyword>
<evidence type="ECO:0000313" key="14">
    <source>
        <dbReference type="Proteomes" id="UP000594034"/>
    </source>
</evidence>